<dbReference type="GO" id="GO:0000902">
    <property type="term" value="P:cell morphogenesis"/>
    <property type="evidence" value="ECO:0007669"/>
    <property type="project" value="InterPro"/>
</dbReference>
<feature type="binding site" evidence="7">
    <location>
        <begin position="168"/>
        <end position="170"/>
    </location>
    <ligand>
        <name>ATP</name>
        <dbReference type="ChEBI" id="CHEBI:30616"/>
    </ligand>
</feature>
<reference evidence="8 9" key="1">
    <citation type="submission" date="2018-10" db="EMBL/GenBank/DDBJ databases">
        <authorList>
            <person name="Chen W.-M."/>
        </authorList>
    </citation>
    <scope>NUCLEOTIDE SEQUENCE [LARGE SCALE GENOMIC DNA]</scope>
    <source>
        <strain evidence="8 9">THS-13</strain>
    </source>
</reference>
<dbReference type="InterPro" id="IPR004753">
    <property type="entry name" value="MreB"/>
</dbReference>
<dbReference type="HAMAP" id="MF_02207">
    <property type="entry name" value="MreB"/>
    <property type="match status" value="1"/>
</dbReference>
<evidence type="ECO:0000256" key="6">
    <source>
        <dbReference type="ARBA" id="ARBA00067319"/>
    </source>
</evidence>
<evidence type="ECO:0000313" key="8">
    <source>
        <dbReference type="EMBL" id="ROH88698.1"/>
    </source>
</evidence>
<feature type="binding site" evidence="7">
    <location>
        <begin position="296"/>
        <end position="299"/>
    </location>
    <ligand>
        <name>ATP</name>
        <dbReference type="ChEBI" id="CHEBI:30616"/>
    </ligand>
</feature>
<dbReference type="RefSeq" id="WP_123212320.1">
    <property type="nucleotide sequence ID" value="NZ_RJVO01000006.1"/>
</dbReference>
<dbReference type="NCBIfam" id="TIGR00904">
    <property type="entry name" value="mreB"/>
    <property type="match status" value="1"/>
</dbReference>
<proteinExistence type="inferred from homology"/>
<evidence type="ECO:0000256" key="3">
    <source>
        <dbReference type="ARBA" id="ARBA00022840"/>
    </source>
</evidence>
<dbReference type="Gene3D" id="3.30.420.40">
    <property type="match status" value="2"/>
</dbReference>
<dbReference type="PANTHER" id="PTHR42749">
    <property type="entry name" value="CELL SHAPE-DETERMINING PROTEIN MREB"/>
    <property type="match status" value="1"/>
</dbReference>
<dbReference type="NCBIfam" id="NF010539">
    <property type="entry name" value="PRK13927.1"/>
    <property type="match status" value="1"/>
</dbReference>
<dbReference type="EMBL" id="RJVO01000006">
    <property type="protein sequence ID" value="ROH88698.1"/>
    <property type="molecule type" value="Genomic_DNA"/>
</dbReference>
<protein>
    <recommendedName>
        <fullName evidence="6 7">Cell shape-determining protein MreB</fullName>
    </recommendedName>
</protein>
<sequence>MLDAISRLFVNDLSIDLGTANTLVYVRDEGIVLNEPSVVAIRLDARGAKKIEAVGIDAKRMLGRTPTNISTIRPLRDGVIADYTVTEKMLQHFIRKVQKGRHMMRPMTRVVVCVPYGSTQVERRAIRESVENAGARKVYVIEEPIAAALGAGIPISEARGSMVVDIGGGTSEVAVISLDGIVYAESVRIGGDKFDEAIVSYVRRQYNMLIGEATAERIKQEIGTAFPSHEVHEIDIVGRHLAAGVPRNFTMNSNEVLDALQEPLAGIVKAVKQALERTPPELGSDVAERGIVLTGGGALLRDLDKLISEETGLPVIIADDPLTCVARGGGMMLDMLDQQGDKFNID</sequence>
<dbReference type="FunFam" id="3.30.420.40:FF:000016">
    <property type="entry name" value="Rod shape-determining protein mreB"/>
    <property type="match status" value="1"/>
</dbReference>
<dbReference type="InterPro" id="IPR043129">
    <property type="entry name" value="ATPase_NBD"/>
</dbReference>
<keyword evidence="9" id="KW-1185">Reference proteome</keyword>
<dbReference type="PANTHER" id="PTHR42749:SF1">
    <property type="entry name" value="CELL SHAPE-DETERMINING PROTEIN MREB"/>
    <property type="match status" value="1"/>
</dbReference>
<dbReference type="SUPFAM" id="SSF53067">
    <property type="entry name" value="Actin-like ATPase domain"/>
    <property type="match status" value="2"/>
</dbReference>
<evidence type="ECO:0000256" key="2">
    <source>
        <dbReference type="ARBA" id="ARBA00022741"/>
    </source>
</evidence>
<evidence type="ECO:0000313" key="9">
    <source>
        <dbReference type="Proteomes" id="UP000282106"/>
    </source>
</evidence>
<feature type="binding site" evidence="7">
    <location>
        <begin position="19"/>
        <end position="21"/>
    </location>
    <ligand>
        <name>ATP</name>
        <dbReference type="ChEBI" id="CHEBI:30616"/>
    </ligand>
</feature>
<evidence type="ECO:0000256" key="7">
    <source>
        <dbReference type="HAMAP-Rule" id="MF_02207"/>
    </source>
</evidence>
<feature type="binding site" evidence="7">
    <location>
        <begin position="216"/>
        <end position="219"/>
    </location>
    <ligand>
        <name>ATP</name>
        <dbReference type="ChEBI" id="CHEBI:30616"/>
    </ligand>
</feature>
<dbReference type="GO" id="GO:0008360">
    <property type="term" value="P:regulation of cell shape"/>
    <property type="evidence" value="ECO:0007669"/>
    <property type="project" value="UniProtKB-UniRule"/>
</dbReference>
<gene>
    <name evidence="7" type="primary">mreB</name>
    <name evidence="8" type="ORF">ED208_12835</name>
</gene>
<comment type="similarity">
    <text evidence="5 7">Belongs to the FtsA/MreB family.</text>
</comment>
<dbReference type="InterPro" id="IPR056546">
    <property type="entry name" value="MreB_MamK-like"/>
</dbReference>
<evidence type="ECO:0000256" key="1">
    <source>
        <dbReference type="ARBA" id="ARBA00022490"/>
    </source>
</evidence>
<evidence type="ECO:0000256" key="4">
    <source>
        <dbReference type="ARBA" id="ARBA00022960"/>
    </source>
</evidence>
<comment type="function">
    <text evidence="7">Forms membrane-associated dynamic filaments that are essential for cell shape determination. Acts by regulating cell wall synthesis and cell elongation, and thus cell shape. A feedback loop between cell geometry and MreB localization may maintain elongated cell shape by targeting cell wall growth to regions of negative cell wall curvature.</text>
</comment>
<comment type="subunit">
    <text evidence="7">Forms polymers.</text>
</comment>
<dbReference type="InParanoid" id="A0A3N0V8Q8"/>
<evidence type="ECO:0000256" key="5">
    <source>
        <dbReference type="ARBA" id="ARBA00023458"/>
    </source>
</evidence>
<name>A0A3N0V8Q8_9GAMM</name>
<dbReference type="AlphaFoldDB" id="A0A3N0V8Q8"/>
<comment type="caution">
    <text evidence="8">The sequence shown here is derived from an EMBL/GenBank/DDBJ whole genome shotgun (WGS) entry which is preliminary data.</text>
</comment>
<dbReference type="FunCoup" id="A0A3N0V8Q8">
    <property type="interactions" value="416"/>
</dbReference>
<keyword evidence="1 7" id="KW-0963">Cytoplasm</keyword>
<accession>A0A3N0V8Q8</accession>
<dbReference type="CDD" id="cd10225">
    <property type="entry name" value="ASKHA_NBD_MreB-like"/>
    <property type="match status" value="1"/>
</dbReference>
<keyword evidence="2 7" id="KW-0547">Nucleotide-binding</keyword>
<dbReference type="PRINTS" id="PR01652">
    <property type="entry name" value="SHAPEPROTEIN"/>
</dbReference>
<dbReference type="Pfam" id="PF06723">
    <property type="entry name" value="MreB_Mbl"/>
    <property type="match status" value="1"/>
</dbReference>
<organism evidence="8 9">
    <name type="scientific">Stagnimonas aquatica</name>
    <dbReference type="NCBI Taxonomy" id="2689987"/>
    <lineage>
        <taxon>Bacteria</taxon>
        <taxon>Pseudomonadati</taxon>
        <taxon>Pseudomonadota</taxon>
        <taxon>Gammaproteobacteria</taxon>
        <taxon>Nevskiales</taxon>
        <taxon>Nevskiaceae</taxon>
        <taxon>Stagnimonas</taxon>
    </lineage>
</organism>
<comment type="subcellular location">
    <subcellularLocation>
        <location evidence="7">Cytoplasm</location>
    </subcellularLocation>
    <text evidence="7">Membrane-associated.</text>
</comment>
<keyword evidence="3 7" id="KW-0067">ATP-binding</keyword>
<dbReference type="GO" id="GO:0005524">
    <property type="term" value="F:ATP binding"/>
    <property type="evidence" value="ECO:0007669"/>
    <property type="project" value="UniProtKB-KW"/>
</dbReference>
<keyword evidence="4 7" id="KW-0133">Cell shape</keyword>
<dbReference type="Proteomes" id="UP000282106">
    <property type="component" value="Unassembled WGS sequence"/>
</dbReference>
<dbReference type="GO" id="GO:0005737">
    <property type="term" value="C:cytoplasm"/>
    <property type="evidence" value="ECO:0007669"/>
    <property type="project" value="UniProtKB-SubCell"/>
</dbReference>